<evidence type="ECO:0000313" key="2">
    <source>
        <dbReference type="Proteomes" id="UP000837801"/>
    </source>
</evidence>
<accession>A0A9P0VW67</accession>
<keyword evidence="2" id="KW-1185">Reference proteome</keyword>
<evidence type="ECO:0000313" key="1">
    <source>
        <dbReference type="EMBL" id="CAH2350561.1"/>
    </source>
</evidence>
<name>A0A9P0VW67_9ASCO</name>
<proteinExistence type="predicted"/>
<sequence>MFHRERPRQKNFLNRSSSRNVMCSMHHPNIAPPLNGIPRVMIISLPSRNTDRSLDSRLSRGLSFPLTYASSEAYIVYILFKNSSNKLIRDVVSVFRFFLCCYTPQKKCAPVRVKNTTKPNV</sequence>
<reference evidence="1" key="1">
    <citation type="submission" date="2022-03" db="EMBL/GenBank/DDBJ databases">
        <authorList>
            <person name="Legras J.-L."/>
            <person name="Devillers H."/>
            <person name="Grondin C."/>
        </authorList>
    </citation>
    <scope>NUCLEOTIDE SEQUENCE</scope>
    <source>
        <strain evidence="1">CLIB 1423</strain>
    </source>
</reference>
<gene>
    <name evidence="1" type="ORF">CLIB1423_01S12882</name>
</gene>
<organism evidence="1 2">
    <name type="scientific">[Candida] railenensis</name>
    <dbReference type="NCBI Taxonomy" id="45579"/>
    <lineage>
        <taxon>Eukaryota</taxon>
        <taxon>Fungi</taxon>
        <taxon>Dikarya</taxon>
        <taxon>Ascomycota</taxon>
        <taxon>Saccharomycotina</taxon>
        <taxon>Pichiomycetes</taxon>
        <taxon>Debaryomycetaceae</taxon>
        <taxon>Kurtzmaniella</taxon>
    </lineage>
</organism>
<protein>
    <submittedName>
        <fullName evidence="1">Uncharacterized protein</fullName>
    </submittedName>
</protein>
<dbReference type="EMBL" id="CAKXYY010000001">
    <property type="protein sequence ID" value="CAH2350561.1"/>
    <property type="molecule type" value="Genomic_DNA"/>
</dbReference>
<comment type="caution">
    <text evidence="1">The sequence shown here is derived from an EMBL/GenBank/DDBJ whole genome shotgun (WGS) entry which is preliminary data.</text>
</comment>
<dbReference type="Proteomes" id="UP000837801">
    <property type="component" value="Unassembled WGS sequence"/>
</dbReference>
<dbReference type="AlphaFoldDB" id="A0A9P0VW67"/>